<dbReference type="PROSITE" id="PS51186">
    <property type="entry name" value="GNAT"/>
    <property type="match status" value="1"/>
</dbReference>
<dbReference type="PANTHER" id="PTHR31435:SF10">
    <property type="entry name" value="BSR4717 PROTEIN"/>
    <property type="match status" value="1"/>
</dbReference>
<dbReference type="InterPro" id="IPR016181">
    <property type="entry name" value="Acyl_CoA_acyltransferase"/>
</dbReference>
<proteinExistence type="predicted"/>
<dbReference type="Pfam" id="PF14542">
    <property type="entry name" value="Acetyltransf_CG"/>
    <property type="match status" value="1"/>
</dbReference>
<evidence type="ECO:0000313" key="4">
    <source>
        <dbReference type="Proteomes" id="UP000317998"/>
    </source>
</evidence>
<dbReference type="InterPro" id="IPR000182">
    <property type="entry name" value="GNAT_dom"/>
</dbReference>
<evidence type="ECO:0000313" key="3">
    <source>
        <dbReference type="EMBL" id="TQL47676.1"/>
    </source>
</evidence>
<dbReference type="PROSITE" id="PS51729">
    <property type="entry name" value="GNAT_YJDJ"/>
    <property type="match status" value="1"/>
</dbReference>
<dbReference type="Proteomes" id="UP000317998">
    <property type="component" value="Unassembled WGS sequence"/>
</dbReference>
<dbReference type="InterPro" id="IPR031165">
    <property type="entry name" value="GNAT_YJDJ"/>
</dbReference>
<evidence type="ECO:0000259" key="1">
    <source>
        <dbReference type="PROSITE" id="PS51186"/>
    </source>
</evidence>
<gene>
    <name evidence="3" type="ORF">FB562_0742</name>
</gene>
<dbReference type="InterPro" id="IPR045057">
    <property type="entry name" value="Gcn5-rel_NAT"/>
</dbReference>
<accession>A0A542YHV4</accession>
<dbReference type="SUPFAM" id="SSF55729">
    <property type="entry name" value="Acyl-CoA N-acyltransferases (Nat)"/>
    <property type="match status" value="1"/>
</dbReference>
<comment type="caution">
    <text evidence="3">The sequence shown here is derived from an EMBL/GenBank/DDBJ whole genome shotgun (WGS) entry which is preliminary data.</text>
</comment>
<feature type="domain" description="N-acetyltransferase" evidence="1">
    <location>
        <begin position="1"/>
        <end position="103"/>
    </location>
</feature>
<keyword evidence="4" id="KW-1185">Reference proteome</keyword>
<dbReference type="GO" id="GO:0016747">
    <property type="term" value="F:acyltransferase activity, transferring groups other than amino-acyl groups"/>
    <property type="evidence" value="ECO:0007669"/>
    <property type="project" value="InterPro"/>
</dbReference>
<dbReference type="CDD" id="cd04301">
    <property type="entry name" value="NAT_SF"/>
    <property type="match status" value="1"/>
</dbReference>
<reference evidence="3 4" key="1">
    <citation type="submission" date="2019-06" db="EMBL/GenBank/DDBJ databases">
        <title>Sequencing the genomes of 1000 actinobacteria strains.</title>
        <authorList>
            <person name="Klenk H.-P."/>
        </authorList>
    </citation>
    <scope>NUCLEOTIDE SEQUENCE [LARGE SCALE GENOMIC DNA]</scope>
    <source>
        <strain evidence="3 4">DSM 26477</strain>
    </source>
</reference>
<protein>
    <submittedName>
        <fullName evidence="3">Uncharacterized protein</fullName>
    </submittedName>
</protein>
<dbReference type="Gene3D" id="3.40.630.30">
    <property type="match status" value="1"/>
</dbReference>
<dbReference type="PANTHER" id="PTHR31435">
    <property type="entry name" value="PROTEIN NATD1"/>
    <property type="match status" value="1"/>
</dbReference>
<feature type="domain" description="N-acetyltransferase" evidence="2">
    <location>
        <begin position="7"/>
        <end position="93"/>
    </location>
</feature>
<dbReference type="RefSeq" id="WP_185740447.1">
    <property type="nucleotide sequence ID" value="NZ_VFOM01000001.1"/>
</dbReference>
<name>A0A542YHV4_9MICO</name>
<dbReference type="EMBL" id="VFOM01000001">
    <property type="protein sequence ID" value="TQL47676.1"/>
    <property type="molecule type" value="Genomic_DNA"/>
</dbReference>
<dbReference type="AlphaFoldDB" id="A0A542YHV4"/>
<evidence type="ECO:0000259" key="2">
    <source>
        <dbReference type="PROSITE" id="PS51729"/>
    </source>
</evidence>
<organism evidence="3 4">
    <name type="scientific">Homoserinimonas aerilata</name>
    <dbReference type="NCBI Taxonomy" id="1162970"/>
    <lineage>
        <taxon>Bacteria</taxon>
        <taxon>Bacillati</taxon>
        <taxon>Actinomycetota</taxon>
        <taxon>Actinomycetes</taxon>
        <taxon>Micrococcales</taxon>
        <taxon>Microbacteriaceae</taxon>
        <taxon>Homoserinimonas</taxon>
    </lineage>
</organism>
<sequence length="103" mass="11499">MTNAIVERDDSIHHYVLTLDGTEIGHINYRDDGGRRVILHTKVDDDQTGHGYGTQLIVAALDDIREQGLRAVTLCPMAAAYVTKNRDYDDIVDPPHVLEQGRS</sequence>